<dbReference type="EMBL" id="JANPWB010000002">
    <property type="protein sequence ID" value="KAJ1207181.1"/>
    <property type="molecule type" value="Genomic_DNA"/>
</dbReference>
<comment type="caution">
    <text evidence="2">The sequence shown here is derived from an EMBL/GenBank/DDBJ whole genome shotgun (WGS) entry which is preliminary data.</text>
</comment>
<gene>
    <name evidence="2" type="ORF">NDU88_002573</name>
</gene>
<keyword evidence="3" id="KW-1185">Reference proteome</keyword>
<dbReference type="Proteomes" id="UP001066276">
    <property type="component" value="Chromosome 1_2"/>
</dbReference>
<feature type="compositionally biased region" description="Basic and acidic residues" evidence="1">
    <location>
        <begin position="111"/>
        <end position="121"/>
    </location>
</feature>
<evidence type="ECO:0000313" key="2">
    <source>
        <dbReference type="EMBL" id="KAJ1207181.1"/>
    </source>
</evidence>
<organism evidence="2 3">
    <name type="scientific">Pleurodeles waltl</name>
    <name type="common">Iberian ribbed newt</name>
    <dbReference type="NCBI Taxonomy" id="8319"/>
    <lineage>
        <taxon>Eukaryota</taxon>
        <taxon>Metazoa</taxon>
        <taxon>Chordata</taxon>
        <taxon>Craniata</taxon>
        <taxon>Vertebrata</taxon>
        <taxon>Euteleostomi</taxon>
        <taxon>Amphibia</taxon>
        <taxon>Batrachia</taxon>
        <taxon>Caudata</taxon>
        <taxon>Salamandroidea</taxon>
        <taxon>Salamandridae</taxon>
        <taxon>Pleurodelinae</taxon>
        <taxon>Pleurodeles</taxon>
    </lineage>
</organism>
<feature type="compositionally biased region" description="Acidic residues" evidence="1">
    <location>
        <begin position="99"/>
        <end position="110"/>
    </location>
</feature>
<sequence>MAVQGGAKLAWFPPPGLVGRVVYPEGTRGLLLAQELVDLDCSRLSSNAALASEWRCSRGRKISVPGCPDDQEAGACAMTPDFQVPGTLNSEDGLKSASEDQEAEESAEAESSEREKNERRSGNTSISRDAAHPEDQEWSEDTLRSRHVPGEAWLTKTVPACACITMQAPEARALVR</sequence>
<protein>
    <submittedName>
        <fullName evidence="2">Uncharacterized protein</fullName>
    </submittedName>
</protein>
<evidence type="ECO:0000256" key="1">
    <source>
        <dbReference type="SAM" id="MobiDB-lite"/>
    </source>
</evidence>
<evidence type="ECO:0000313" key="3">
    <source>
        <dbReference type="Proteomes" id="UP001066276"/>
    </source>
</evidence>
<accession>A0AAV7W3G6</accession>
<feature type="region of interest" description="Disordered" evidence="1">
    <location>
        <begin position="73"/>
        <end position="145"/>
    </location>
</feature>
<reference evidence="2" key="1">
    <citation type="journal article" date="2022" name="bioRxiv">
        <title>Sequencing and chromosome-scale assembly of the giantPleurodeles waltlgenome.</title>
        <authorList>
            <person name="Brown T."/>
            <person name="Elewa A."/>
            <person name="Iarovenko S."/>
            <person name="Subramanian E."/>
            <person name="Araus A.J."/>
            <person name="Petzold A."/>
            <person name="Susuki M."/>
            <person name="Suzuki K.-i.T."/>
            <person name="Hayashi T."/>
            <person name="Toyoda A."/>
            <person name="Oliveira C."/>
            <person name="Osipova E."/>
            <person name="Leigh N.D."/>
            <person name="Simon A."/>
            <person name="Yun M.H."/>
        </authorList>
    </citation>
    <scope>NUCLEOTIDE SEQUENCE</scope>
    <source>
        <strain evidence="2">20211129_DDA</strain>
        <tissue evidence="2">Liver</tissue>
    </source>
</reference>
<dbReference type="AlphaFoldDB" id="A0AAV7W3G6"/>
<name>A0AAV7W3G6_PLEWA</name>
<proteinExistence type="predicted"/>